<dbReference type="AlphaFoldDB" id="A0A4Y3N9L6"/>
<feature type="region of interest" description="Disordered" evidence="1">
    <location>
        <begin position="1"/>
        <end position="33"/>
    </location>
</feature>
<gene>
    <name evidence="2" type="ORF">AAU01_12950</name>
</gene>
<protein>
    <submittedName>
        <fullName evidence="2">Uncharacterized protein</fullName>
    </submittedName>
</protein>
<accession>A0A4Y3N9L6</accession>
<organism evidence="2 3">
    <name type="scientific">Paenarthrobacter aurescens</name>
    <name type="common">Arthrobacter aurescens</name>
    <dbReference type="NCBI Taxonomy" id="43663"/>
    <lineage>
        <taxon>Bacteria</taxon>
        <taxon>Bacillati</taxon>
        <taxon>Actinomycetota</taxon>
        <taxon>Actinomycetes</taxon>
        <taxon>Micrococcales</taxon>
        <taxon>Micrococcaceae</taxon>
        <taxon>Paenarthrobacter</taxon>
    </lineage>
</organism>
<name>A0A4Y3N9L6_PAEAU</name>
<evidence type="ECO:0000313" key="3">
    <source>
        <dbReference type="Proteomes" id="UP000317715"/>
    </source>
</evidence>
<dbReference type="Proteomes" id="UP000317715">
    <property type="component" value="Unassembled WGS sequence"/>
</dbReference>
<proteinExistence type="predicted"/>
<keyword evidence="3" id="KW-1185">Reference proteome</keyword>
<evidence type="ECO:0000313" key="2">
    <source>
        <dbReference type="EMBL" id="GEB18540.1"/>
    </source>
</evidence>
<evidence type="ECO:0000256" key="1">
    <source>
        <dbReference type="SAM" id="MobiDB-lite"/>
    </source>
</evidence>
<reference evidence="2 3" key="1">
    <citation type="submission" date="2019-06" db="EMBL/GenBank/DDBJ databases">
        <title>Whole genome shotgun sequence of Paenarthrobacter aurescens NBRC 12136.</title>
        <authorList>
            <person name="Hosoyama A."/>
            <person name="Uohara A."/>
            <person name="Ohji S."/>
            <person name="Ichikawa N."/>
        </authorList>
    </citation>
    <scope>NUCLEOTIDE SEQUENCE [LARGE SCALE GENOMIC DNA]</scope>
    <source>
        <strain evidence="2 3">NBRC 12136</strain>
    </source>
</reference>
<sequence length="95" mass="9970">MRRHDGHVKKAASGDGCRGTVNPPDGFRAGLSSGSRKGVGVWIDANNAVACRSNRQSHSAGAATKIQHPAFRPLIYEGQKKVVILGPAILLVVEG</sequence>
<feature type="compositionally biased region" description="Basic residues" evidence="1">
    <location>
        <begin position="1"/>
        <end position="10"/>
    </location>
</feature>
<dbReference type="EMBL" id="BJMD01000007">
    <property type="protein sequence ID" value="GEB18540.1"/>
    <property type="molecule type" value="Genomic_DNA"/>
</dbReference>
<comment type="caution">
    <text evidence="2">The sequence shown here is derived from an EMBL/GenBank/DDBJ whole genome shotgun (WGS) entry which is preliminary data.</text>
</comment>